<name>A6FZG4_9BACT</name>
<gene>
    <name evidence="1" type="ORF">PPSIR1_25751</name>
</gene>
<sequence length="152" mass="17038">MHIWTINDELPPIRLLRPVGSVDDATLGHFLKAARELELDELGAPLRFLHVFDCRRFEGLSAGQRRGCEDWLHANLGLIRRKSVAVALVARPAIVRESALLARLLDEGGVAARCFDALEEALHWSLDQVFDCDEQIDPRLCIEGVAAFRETL</sequence>
<dbReference type="AlphaFoldDB" id="A6FZG4"/>
<accession>A6FZG4</accession>
<dbReference type="RefSeq" id="WP_006969863.1">
    <property type="nucleotide sequence ID" value="NZ_ABCS01000006.1"/>
</dbReference>
<comment type="caution">
    <text evidence="1">The sequence shown here is derived from an EMBL/GenBank/DDBJ whole genome shotgun (WGS) entry which is preliminary data.</text>
</comment>
<dbReference type="EMBL" id="ABCS01000006">
    <property type="protein sequence ID" value="EDM81048.1"/>
    <property type="molecule type" value="Genomic_DNA"/>
</dbReference>
<organism evidence="1 2">
    <name type="scientific">Plesiocystis pacifica SIR-1</name>
    <dbReference type="NCBI Taxonomy" id="391625"/>
    <lineage>
        <taxon>Bacteria</taxon>
        <taxon>Pseudomonadati</taxon>
        <taxon>Myxococcota</taxon>
        <taxon>Polyangia</taxon>
        <taxon>Nannocystales</taxon>
        <taxon>Nannocystaceae</taxon>
        <taxon>Plesiocystis</taxon>
    </lineage>
</organism>
<keyword evidence="2" id="KW-1185">Reference proteome</keyword>
<proteinExistence type="predicted"/>
<dbReference type="OrthoDB" id="5531726at2"/>
<evidence type="ECO:0000313" key="2">
    <source>
        <dbReference type="Proteomes" id="UP000005801"/>
    </source>
</evidence>
<dbReference type="Proteomes" id="UP000005801">
    <property type="component" value="Unassembled WGS sequence"/>
</dbReference>
<reference evidence="1 2" key="1">
    <citation type="submission" date="2007-06" db="EMBL/GenBank/DDBJ databases">
        <authorList>
            <person name="Shimkets L."/>
            <person name="Ferriera S."/>
            <person name="Johnson J."/>
            <person name="Kravitz S."/>
            <person name="Beeson K."/>
            <person name="Sutton G."/>
            <person name="Rogers Y.-H."/>
            <person name="Friedman R."/>
            <person name="Frazier M."/>
            <person name="Venter J.C."/>
        </authorList>
    </citation>
    <scope>NUCLEOTIDE SEQUENCE [LARGE SCALE GENOMIC DNA]</scope>
    <source>
        <strain evidence="1 2">SIR-1</strain>
    </source>
</reference>
<protein>
    <submittedName>
        <fullName evidence="1">Uncharacterized protein</fullName>
    </submittedName>
</protein>
<evidence type="ECO:0000313" key="1">
    <source>
        <dbReference type="EMBL" id="EDM81048.1"/>
    </source>
</evidence>